<dbReference type="EMBL" id="JAGTTL010000007">
    <property type="protein sequence ID" value="KAK6319915.1"/>
    <property type="molecule type" value="Genomic_DNA"/>
</dbReference>
<evidence type="ECO:0000256" key="1">
    <source>
        <dbReference type="SAM" id="MobiDB-lite"/>
    </source>
</evidence>
<evidence type="ECO:0000313" key="3">
    <source>
        <dbReference type="Proteomes" id="UP001356427"/>
    </source>
</evidence>
<gene>
    <name evidence="2" type="ORF">J4Q44_G00090220</name>
</gene>
<organism evidence="2 3">
    <name type="scientific">Coregonus suidteri</name>
    <dbReference type="NCBI Taxonomy" id="861788"/>
    <lineage>
        <taxon>Eukaryota</taxon>
        <taxon>Metazoa</taxon>
        <taxon>Chordata</taxon>
        <taxon>Craniata</taxon>
        <taxon>Vertebrata</taxon>
        <taxon>Euteleostomi</taxon>
        <taxon>Actinopterygii</taxon>
        <taxon>Neopterygii</taxon>
        <taxon>Teleostei</taxon>
        <taxon>Protacanthopterygii</taxon>
        <taxon>Salmoniformes</taxon>
        <taxon>Salmonidae</taxon>
        <taxon>Coregoninae</taxon>
        <taxon>Coregonus</taxon>
    </lineage>
</organism>
<sequence>MPELTSGTTMGSMQSTTGVATLMCSTNQARSHVGSGHPKEEERPSATPTYPLCSSLAHGARGTSTTWSLGLRLRPHGTPAPHPVWTSTASHPHSSMEIISE</sequence>
<reference evidence="2 3" key="1">
    <citation type="submission" date="2021-04" db="EMBL/GenBank/DDBJ databases">
        <authorList>
            <person name="De Guttry C."/>
            <person name="Zahm M."/>
            <person name="Klopp C."/>
            <person name="Cabau C."/>
            <person name="Louis A."/>
            <person name="Berthelot C."/>
            <person name="Parey E."/>
            <person name="Roest Crollius H."/>
            <person name="Montfort J."/>
            <person name="Robinson-Rechavi M."/>
            <person name="Bucao C."/>
            <person name="Bouchez O."/>
            <person name="Gislard M."/>
            <person name="Lluch J."/>
            <person name="Milhes M."/>
            <person name="Lampietro C."/>
            <person name="Lopez Roques C."/>
            <person name="Donnadieu C."/>
            <person name="Braasch I."/>
            <person name="Desvignes T."/>
            <person name="Postlethwait J."/>
            <person name="Bobe J."/>
            <person name="Wedekind C."/>
            <person name="Guiguen Y."/>
        </authorList>
    </citation>
    <scope>NUCLEOTIDE SEQUENCE [LARGE SCALE GENOMIC DNA]</scope>
    <source>
        <strain evidence="2">Cs_M1</strain>
        <tissue evidence="2">Blood</tissue>
    </source>
</reference>
<comment type="caution">
    <text evidence="2">The sequence shown here is derived from an EMBL/GenBank/DDBJ whole genome shotgun (WGS) entry which is preliminary data.</text>
</comment>
<dbReference type="AlphaFoldDB" id="A0AAN8M8V6"/>
<dbReference type="Proteomes" id="UP001356427">
    <property type="component" value="Unassembled WGS sequence"/>
</dbReference>
<feature type="region of interest" description="Disordered" evidence="1">
    <location>
        <begin position="69"/>
        <end position="101"/>
    </location>
</feature>
<proteinExistence type="predicted"/>
<evidence type="ECO:0000313" key="2">
    <source>
        <dbReference type="EMBL" id="KAK6319915.1"/>
    </source>
</evidence>
<feature type="region of interest" description="Disordered" evidence="1">
    <location>
        <begin position="28"/>
        <end position="50"/>
    </location>
</feature>
<keyword evidence="3" id="KW-1185">Reference proteome</keyword>
<protein>
    <submittedName>
        <fullName evidence="2">Uncharacterized protein</fullName>
    </submittedName>
</protein>
<accession>A0AAN8M8V6</accession>
<name>A0AAN8M8V6_9TELE</name>